<dbReference type="PANTHER" id="PTHR30055:SF146">
    <property type="entry name" value="HTH-TYPE TRANSCRIPTIONAL DUAL REGULATOR CECR"/>
    <property type="match status" value="1"/>
</dbReference>
<dbReference type="PRINTS" id="PR00455">
    <property type="entry name" value="HTHTETR"/>
</dbReference>
<keyword evidence="1 2" id="KW-0238">DNA-binding</keyword>
<dbReference type="KEGG" id="ngv:CDO52_26025"/>
<dbReference type="PROSITE" id="PS50977">
    <property type="entry name" value="HTH_TETR_2"/>
    <property type="match status" value="1"/>
</dbReference>
<dbReference type="PANTHER" id="PTHR30055">
    <property type="entry name" value="HTH-TYPE TRANSCRIPTIONAL REGULATOR RUTR"/>
    <property type="match status" value="1"/>
</dbReference>
<evidence type="ECO:0000313" key="4">
    <source>
        <dbReference type="EMBL" id="ASU85797.1"/>
    </source>
</evidence>
<evidence type="ECO:0000313" key="5">
    <source>
        <dbReference type="Proteomes" id="UP000215005"/>
    </source>
</evidence>
<keyword evidence="5" id="KW-1185">Reference proteome</keyword>
<dbReference type="GO" id="GO:0003700">
    <property type="term" value="F:DNA-binding transcription factor activity"/>
    <property type="evidence" value="ECO:0007669"/>
    <property type="project" value="TreeGrafter"/>
</dbReference>
<dbReference type="GO" id="GO:0000976">
    <property type="term" value="F:transcription cis-regulatory region binding"/>
    <property type="evidence" value="ECO:0007669"/>
    <property type="project" value="TreeGrafter"/>
</dbReference>
<dbReference type="OrthoDB" id="7186128at2"/>
<dbReference type="InterPro" id="IPR039536">
    <property type="entry name" value="TetR_C_Proteobacteria"/>
</dbReference>
<evidence type="ECO:0000256" key="1">
    <source>
        <dbReference type="ARBA" id="ARBA00023125"/>
    </source>
</evidence>
<feature type="domain" description="HTH tetR-type" evidence="3">
    <location>
        <begin position="19"/>
        <end position="79"/>
    </location>
</feature>
<dbReference type="InterPro" id="IPR001647">
    <property type="entry name" value="HTH_TetR"/>
</dbReference>
<feature type="DNA-binding region" description="H-T-H motif" evidence="2">
    <location>
        <begin position="42"/>
        <end position="61"/>
    </location>
</feature>
<dbReference type="Gene3D" id="1.10.357.10">
    <property type="entry name" value="Tetracycline Repressor, domain 2"/>
    <property type="match status" value="1"/>
</dbReference>
<dbReference type="Gene3D" id="1.10.10.60">
    <property type="entry name" value="Homeodomain-like"/>
    <property type="match status" value="1"/>
</dbReference>
<dbReference type="AlphaFoldDB" id="A0A223SCB7"/>
<dbReference type="RefSeq" id="WP_017618488.1">
    <property type="nucleotide sequence ID" value="NZ_ANBG01000167.1"/>
</dbReference>
<name>A0A223SCB7_9ACTN</name>
<reference evidence="4 5" key="1">
    <citation type="submission" date="2017-08" db="EMBL/GenBank/DDBJ databases">
        <title>The complete genome sequence of Nocardiopsis gilva YIM 90087.</title>
        <authorList>
            <person name="Yin M."/>
            <person name="Tang S."/>
        </authorList>
    </citation>
    <scope>NUCLEOTIDE SEQUENCE [LARGE SCALE GENOMIC DNA]</scope>
    <source>
        <strain evidence="4 5">YIM 90087</strain>
    </source>
</reference>
<evidence type="ECO:0000259" key="3">
    <source>
        <dbReference type="PROSITE" id="PS50977"/>
    </source>
</evidence>
<sequence>MNAAKTSETGSRSSPRGRIDKRQAILDAAFRVFARDGYGQSCVREIADEARVAKPTVYNHLGDKETLFHEALQAAVGRTVDRSLAALDKLRGSEGDLRATLEEVGHLLLQNHCCAESQALRRLLNAEAARFPDLLNEIQSAGAQRIQNALADRLARLALAKRLNIADPEQASEQFLALLTGPMELRSRLGTRQVPDTELRSVAGAARDTFLLAYAPQGEAD</sequence>
<dbReference type="Pfam" id="PF14246">
    <property type="entry name" value="TetR_C_7"/>
    <property type="match status" value="1"/>
</dbReference>
<organism evidence="4 5">
    <name type="scientific">Nocardiopsis gilva YIM 90087</name>
    <dbReference type="NCBI Taxonomy" id="1235441"/>
    <lineage>
        <taxon>Bacteria</taxon>
        <taxon>Bacillati</taxon>
        <taxon>Actinomycetota</taxon>
        <taxon>Actinomycetes</taxon>
        <taxon>Streptosporangiales</taxon>
        <taxon>Nocardiopsidaceae</taxon>
        <taxon>Nocardiopsis</taxon>
    </lineage>
</organism>
<dbReference type="Pfam" id="PF00440">
    <property type="entry name" value="TetR_N"/>
    <property type="match status" value="1"/>
</dbReference>
<dbReference type="EMBL" id="CP022753">
    <property type="protein sequence ID" value="ASU85797.1"/>
    <property type="molecule type" value="Genomic_DNA"/>
</dbReference>
<dbReference type="Proteomes" id="UP000215005">
    <property type="component" value="Chromosome"/>
</dbReference>
<proteinExistence type="predicted"/>
<accession>A0A223SCB7</accession>
<evidence type="ECO:0000256" key="2">
    <source>
        <dbReference type="PROSITE-ProRule" id="PRU00335"/>
    </source>
</evidence>
<dbReference type="InterPro" id="IPR009057">
    <property type="entry name" value="Homeodomain-like_sf"/>
</dbReference>
<dbReference type="SUPFAM" id="SSF46689">
    <property type="entry name" value="Homeodomain-like"/>
    <property type="match status" value="1"/>
</dbReference>
<protein>
    <submittedName>
        <fullName evidence="4">TetR/AcrR family transcriptional regulator</fullName>
    </submittedName>
</protein>
<dbReference type="InterPro" id="IPR050109">
    <property type="entry name" value="HTH-type_TetR-like_transc_reg"/>
</dbReference>
<gene>
    <name evidence="4" type="ORF">CDO52_26025</name>
</gene>